<keyword evidence="1" id="KW-1133">Transmembrane helix</keyword>
<dbReference type="AlphaFoldDB" id="A0A3M7QLJ4"/>
<name>A0A3M7QLJ4_BRAPC</name>
<evidence type="ECO:0000256" key="1">
    <source>
        <dbReference type="SAM" id="Phobius"/>
    </source>
</evidence>
<reference evidence="2 3" key="1">
    <citation type="journal article" date="2018" name="Sci. Rep.">
        <title>Genomic signatures of local adaptation to the degree of environmental predictability in rotifers.</title>
        <authorList>
            <person name="Franch-Gras L."/>
            <person name="Hahn C."/>
            <person name="Garcia-Roger E.M."/>
            <person name="Carmona M.J."/>
            <person name="Serra M."/>
            <person name="Gomez A."/>
        </authorList>
    </citation>
    <scope>NUCLEOTIDE SEQUENCE [LARGE SCALE GENOMIC DNA]</scope>
    <source>
        <strain evidence="2">HYR1</strain>
    </source>
</reference>
<sequence length="86" mass="10274">MIFLWIFISASYLFAGFFCGSVLIIMLFGVRYYALNNINSNFINIFCPANEKNFTYFFVFYLLITIFFDYLPMYKESYGQMLEMAH</sequence>
<dbReference type="EMBL" id="REGN01005764">
    <property type="protein sequence ID" value="RNA12123.1"/>
    <property type="molecule type" value="Genomic_DNA"/>
</dbReference>
<feature type="transmembrane region" description="Helical" evidence="1">
    <location>
        <begin position="12"/>
        <end position="34"/>
    </location>
</feature>
<keyword evidence="3" id="KW-1185">Reference proteome</keyword>
<proteinExistence type="predicted"/>
<dbReference type="Proteomes" id="UP000276133">
    <property type="component" value="Unassembled WGS sequence"/>
</dbReference>
<evidence type="ECO:0000313" key="2">
    <source>
        <dbReference type="EMBL" id="RNA12123.1"/>
    </source>
</evidence>
<comment type="caution">
    <text evidence="2">The sequence shown here is derived from an EMBL/GenBank/DDBJ whole genome shotgun (WGS) entry which is preliminary data.</text>
</comment>
<accession>A0A3M7QLJ4</accession>
<keyword evidence="1" id="KW-0812">Transmembrane</keyword>
<protein>
    <submittedName>
        <fullName evidence="2">Uncharacterized protein</fullName>
    </submittedName>
</protein>
<evidence type="ECO:0000313" key="3">
    <source>
        <dbReference type="Proteomes" id="UP000276133"/>
    </source>
</evidence>
<keyword evidence="1" id="KW-0472">Membrane</keyword>
<feature type="transmembrane region" description="Helical" evidence="1">
    <location>
        <begin position="54"/>
        <end position="71"/>
    </location>
</feature>
<gene>
    <name evidence="2" type="ORF">BpHYR1_033965</name>
</gene>
<organism evidence="2 3">
    <name type="scientific">Brachionus plicatilis</name>
    <name type="common">Marine rotifer</name>
    <name type="synonym">Brachionus muelleri</name>
    <dbReference type="NCBI Taxonomy" id="10195"/>
    <lineage>
        <taxon>Eukaryota</taxon>
        <taxon>Metazoa</taxon>
        <taxon>Spiralia</taxon>
        <taxon>Gnathifera</taxon>
        <taxon>Rotifera</taxon>
        <taxon>Eurotatoria</taxon>
        <taxon>Monogononta</taxon>
        <taxon>Pseudotrocha</taxon>
        <taxon>Ploima</taxon>
        <taxon>Brachionidae</taxon>
        <taxon>Brachionus</taxon>
    </lineage>
</organism>